<proteinExistence type="predicted"/>
<dbReference type="InterPro" id="IPR001283">
    <property type="entry name" value="CRISP-related"/>
</dbReference>
<evidence type="ECO:0000313" key="8">
    <source>
        <dbReference type="Proteomes" id="UP001159659"/>
    </source>
</evidence>
<dbReference type="Gene3D" id="1.25.40.10">
    <property type="entry name" value="Tetratricopeptide repeat domain"/>
    <property type="match status" value="1"/>
</dbReference>
<feature type="chain" id="PRO_5043942443" description="SCP domain-containing protein" evidence="5">
    <location>
        <begin position="22"/>
        <end position="700"/>
    </location>
</feature>
<evidence type="ECO:0000256" key="1">
    <source>
        <dbReference type="ARBA" id="ARBA00022737"/>
    </source>
</evidence>
<keyword evidence="4" id="KW-0812">Transmembrane</keyword>
<dbReference type="Pfam" id="PF00188">
    <property type="entry name" value="CAP"/>
    <property type="match status" value="1"/>
</dbReference>
<dbReference type="Proteomes" id="UP001159659">
    <property type="component" value="Unassembled WGS sequence"/>
</dbReference>
<evidence type="ECO:0000256" key="2">
    <source>
        <dbReference type="ARBA" id="ARBA00022803"/>
    </source>
</evidence>
<comment type="caution">
    <text evidence="7">The sequence shown here is derived from an EMBL/GenBank/DDBJ whole genome shotgun (WGS) entry which is preliminary data.</text>
</comment>
<feature type="compositionally biased region" description="Basic residues" evidence="3">
    <location>
        <begin position="282"/>
        <end position="293"/>
    </location>
</feature>
<gene>
    <name evidence="7" type="ORF">PFR002_LOCUS703</name>
</gene>
<feature type="compositionally biased region" description="Polar residues" evidence="3">
    <location>
        <begin position="238"/>
        <end position="273"/>
    </location>
</feature>
<protein>
    <recommendedName>
        <fullName evidence="6">SCP domain-containing protein</fullName>
    </recommendedName>
</protein>
<keyword evidence="1" id="KW-0677">Repeat</keyword>
<dbReference type="InterPro" id="IPR011990">
    <property type="entry name" value="TPR-like_helical_dom_sf"/>
</dbReference>
<feature type="region of interest" description="Disordered" evidence="3">
    <location>
        <begin position="238"/>
        <end position="316"/>
    </location>
</feature>
<dbReference type="SUPFAM" id="SSF48452">
    <property type="entry name" value="TPR-like"/>
    <property type="match status" value="1"/>
</dbReference>
<evidence type="ECO:0000259" key="6">
    <source>
        <dbReference type="SMART" id="SM00198"/>
    </source>
</evidence>
<dbReference type="AlphaFoldDB" id="A0AAV0SS03"/>
<dbReference type="SMART" id="SM00198">
    <property type="entry name" value="SCP"/>
    <property type="match status" value="1"/>
</dbReference>
<dbReference type="Gene3D" id="3.40.33.10">
    <property type="entry name" value="CAP"/>
    <property type="match status" value="1"/>
</dbReference>
<evidence type="ECO:0000256" key="3">
    <source>
        <dbReference type="SAM" id="MobiDB-lite"/>
    </source>
</evidence>
<evidence type="ECO:0000256" key="5">
    <source>
        <dbReference type="SAM" id="SignalP"/>
    </source>
</evidence>
<keyword evidence="4" id="KW-1133">Transmembrane helix</keyword>
<dbReference type="InterPro" id="IPR039663">
    <property type="entry name" value="AIP/AIPL1/TTC9"/>
</dbReference>
<evidence type="ECO:0000256" key="4">
    <source>
        <dbReference type="SAM" id="Phobius"/>
    </source>
</evidence>
<keyword evidence="4" id="KW-0472">Membrane</keyword>
<feature type="region of interest" description="Disordered" evidence="3">
    <location>
        <begin position="433"/>
        <end position="459"/>
    </location>
</feature>
<feature type="domain" description="SCP" evidence="6">
    <location>
        <begin position="27"/>
        <end position="166"/>
    </location>
</feature>
<feature type="signal peptide" evidence="5">
    <location>
        <begin position="1"/>
        <end position="21"/>
    </location>
</feature>
<evidence type="ECO:0000313" key="7">
    <source>
        <dbReference type="EMBL" id="CAI5705661.1"/>
    </source>
</evidence>
<dbReference type="InterPro" id="IPR035940">
    <property type="entry name" value="CAP_sf"/>
</dbReference>
<organism evidence="7 8">
    <name type="scientific">Peronospora farinosa</name>
    <dbReference type="NCBI Taxonomy" id="134698"/>
    <lineage>
        <taxon>Eukaryota</taxon>
        <taxon>Sar</taxon>
        <taxon>Stramenopiles</taxon>
        <taxon>Oomycota</taxon>
        <taxon>Peronosporomycetes</taxon>
        <taxon>Peronosporales</taxon>
        <taxon>Peronosporaceae</taxon>
        <taxon>Peronospora</taxon>
    </lineage>
</organism>
<dbReference type="FunFam" id="3.40.33.10:FF:000053">
    <property type="entry name" value="Uncharacterized protein"/>
    <property type="match status" value="1"/>
</dbReference>
<reference evidence="7" key="1">
    <citation type="submission" date="2022-12" db="EMBL/GenBank/DDBJ databases">
        <authorList>
            <person name="Webb A."/>
        </authorList>
    </citation>
    <scope>NUCLEOTIDE SEQUENCE</scope>
    <source>
        <strain evidence="7">Pf2</strain>
    </source>
</reference>
<dbReference type="InterPro" id="IPR014044">
    <property type="entry name" value="CAP_dom"/>
</dbReference>
<keyword evidence="5" id="KW-0732">Signal</keyword>
<keyword evidence="2" id="KW-0802">TPR repeat</keyword>
<feature type="compositionally biased region" description="Acidic residues" evidence="3">
    <location>
        <begin position="303"/>
        <end position="316"/>
    </location>
</feature>
<dbReference type="InterPro" id="IPR019734">
    <property type="entry name" value="TPR_rpt"/>
</dbReference>
<dbReference type="SMART" id="SM00028">
    <property type="entry name" value="TPR"/>
    <property type="match status" value="3"/>
</dbReference>
<accession>A0AAV0SS03</accession>
<dbReference type="EMBL" id="CANTFK010000054">
    <property type="protein sequence ID" value="CAI5705661.1"/>
    <property type="molecule type" value="Genomic_DNA"/>
</dbReference>
<feature type="transmembrane region" description="Helical" evidence="4">
    <location>
        <begin position="342"/>
        <end position="365"/>
    </location>
</feature>
<dbReference type="PANTHER" id="PTHR11242:SF0">
    <property type="entry name" value="TPR_REGION DOMAIN-CONTAINING PROTEIN"/>
    <property type="match status" value="1"/>
</dbReference>
<dbReference type="PANTHER" id="PTHR11242">
    <property type="entry name" value="ARYL HYDROCARBON RECEPTOR INTERACTING PROTEIN RELATED"/>
    <property type="match status" value="1"/>
</dbReference>
<dbReference type="PRINTS" id="PR00837">
    <property type="entry name" value="V5TPXLIKE"/>
</dbReference>
<name>A0AAV0SS03_9STRA</name>
<feature type="compositionally biased region" description="Basic and acidic residues" evidence="3">
    <location>
        <begin position="433"/>
        <end position="452"/>
    </location>
</feature>
<dbReference type="CDD" id="cd05380">
    <property type="entry name" value="CAP_euk"/>
    <property type="match status" value="1"/>
</dbReference>
<dbReference type="SUPFAM" id="SSF55797">
    <property type="entry name" value="PR-1-like"/>
    <property type="match status" value="1"/>
</dbReference>
<sequence>MKVSTSFSFFSAAAIVAAVNAKSFSKVEQAILIDRHNFFRSTALPSAAANMCRINWDGDLATKASSTASKCSATTERGINIHQSSSTNSPSIIDEAIQEWVVETAMATIKKMSQPGSTGHHVGVGIYNSYSQVVWASTTSVGCATASCSGGDIVVCVYSPPGNDGKSAWYKHGVQGSECPDGMEAEHGLCITKGDEANNQIASIPEGQWTYQVYPAFVAQMHTLLITSARELANKPISESTGTDAASPSATSEEQALSPKFSSESFPDKSNYSPGEVELKTRTHSTNKLHKVVTKSEETALAETEDNELAETEDNELAETEETALAKMKNANEQVSEPSESLVIGSIVGMYVLMVATAIGMMMFVRSKGRQQHDNQLIVDKEHHAVEDKQNVVQTEEHLAQNKSKLVLVKDQKLDQNSYDWTKTYEKWDGWEDPEELARQEQDARDRSEHATKAQMGCNHDHSAEQKLMDMTTQAKLTLCNEFRVLGNLFFKHGQYQRAAYHYHKALVYFEYVFADTDEEEAQADNLKLKLLLNFAACRLKTMHLDDAVHHANQALEIDQENIKALYRRAQAYRFKDEFHLAQEDIARAIQLSKAENMLLDSVLMQEKKLLQAKMLAYKLRTKQVSSAMFGDKMKVSEGVTDGDVPGFRDPHGSAMTLNLSKTSDLAATSSRDDFQCFSTWKPSTRGLNELQTLIARLDS</sequence>